<proteinExistence type="predicted"/>
<dbReference type="AlphaFoldDB" id="A0A7E5VD37"/>
<keyword evidence="2" id="KW-1185">Reference proteome</keyword>
<dbReference type="InterPro" id="IPR038606">
    <property type="entry name" value="To_sf"/>
</dbReference>
<dbReference type="RefSeq" id="XP_026726197.1">
    <property type="nucleotide sequence ID" value="XM_026870396.1"/>
</dbReference>
<evidence type="ECO:0000256" key="1">
    <source>
        <dbReference type="SAM" id="SignalP"/>
    </source>
</evidence>
<dbReference type="PANTHER" id="PTHR11008:SF29">
    <property type="entry name" value="IP17226P"/>
    <property type="match status" value="1"/>
</dbReference>
<dbReference type="InterPro" id="IPR010562">
    <property type="entry name" value="Haemolymph_juvenile_hormone-bd"/>
</dbReference>
<dbReference type="KEGG" id="tnl:113492749"/>
<dbReference type="Proteomes" id="UP000322000">
    <property type="component" value="Chromosome 4"/>
</dbReference>
<sequence>MRGLLILALCAASAQAFIQNYGRTYAHTGTGQLPPKNPLTADDRLASRKAKTFVNFIKIVPQLNPLLAPKLGPYFVDLADLNFSGELYLENLEVVGLNTVTLPYLEVRMAPSRVDFNATVPQVSAQARFDLQANLANQPINVQGTTTITLYNLGLSVAVGTVVEPAKLGQVYQVNSADVDIDIGSLAVEMSMNQYEDEFAMILMAFLQYPSEYSGIIEELLTTVLGAINKELENITAKEIITYLLGPGKAPLRG</sequence>
<reference evidence="3" key="1">
    <citation type="submission" date="2025-08" db="UniProtKB">
        <authorList>
            <consortium name="RefSeq"/>
        </authorList>
    </citation>
    <scope>IDENTIFICATION</scope>
</reference>
<evidence type="ECO:0000313" key="2">
    <source>
        <dbReference type="Proteomes" id="UP000322000"/>
    </source>
</evidence>
<dbReference type="GeneID" id="113492749"/>
<dbReference type="GO" id="GO:0005615">
    <property type="term" value="C:extracellular space"/>
    <property type="evidence" value="ECO:0007669"/>
    <property type="project" value="TreeGrafter"/>
</dbReference>
<evidence type="ECO:0000313" key="3">
    <source>
        <dbReference type="RefSeq" id="XP_026726197.1"/>
    </source>
</evidence>
<dbReference type="Gene3D" id="3.15.10.30">
    <property type="entry name" value="Haemolymph juvenile hormone binding protein"/>
    <property type="match status" value="1"/>
</dbReference>
<feature type="chain" id="PRO_5028901043" evidence="1">
    <location>
        <begin position="17"/>
        <end position="254"/>
    </location>
</feature>
<dbReference type="PANTHER" id="PTHR11008">
    <property type="entry name" value="PROTEIN TAKEOUT-LIKE PROTEIN"/>
    <property type="match status" value="1"/>
</dbReference>
<name>A0A7E5VD37_TRINI</name>
<gene>
    <name evidence="3" type="primary">LOC113492749</name>
</gene>
<dbReference type="Pfam" id="PF06585">
    <property type="entry name" value="JHBP"/>
    <property type="match status" value="1"/>
</dbReference>
<dbReference type="OrthoDB" id="7306640at2759"/>
<protein>
    <submittedName>
        <fullName evidence="3">Uncharacterized protein LOC113492749</fullName>
    </submittedName>
</protein>
<keyword evidence="1" id="KW-0732">Signal</keyword>
<accession>A0A7E5VD37</accession>
<feature type="signal peptide" evidence="1">
    <location>
        <begin position="1"/>
        <end position="16"/>
    </location>
</feature>
<dbReference type="InParanoid" id="A0A7E5VD37"/>
<organism evidence="2 3">
    <name type="scientific">Trichoplusia ni</name>
    <name type="common">Cabbage looper</name>
    <dbReference type="NCBI Taxonomy" id="7111"/>
    <lineage>
        <taxon>Eukaryota</taxon>
        <taxon>Metazoa</taxon>
        <taxon>Ecdysozoa</taxon>
        <taxon>Arthropoda</taxon>
        <taxon>Hexapoda</taxon>
        <taxon>Insecta</taxon>
        <taxon>Pterygota</taxon>
        <taxon>Neoptera</taxon>
        <taxon>Endopterygota</taxon>
        <taxon>Lepidoptera</taxon>
        <taxon>Glossata</taxon>
        <taxon>Ditrysia</taxon>
        <taxon>Noctuoidea</taxon>
        <taxon>Noctuidae</taxon>
        <taxon>Plusiinae</taxon>
        <taxon>Trichoplusia</taxon>
    </lineage>
</organism>